<name>A0A1B8P7G7_HALEL</name>
<evidence type="ECO:0000313" key="5">
    <source>
        <dbReference type="EMBL" id="OBX38171.1"/>
    </source>
</evidence>
<keyword evidence="2" id="KW-0805">Transcription regulation</keyword>
<dbReference type="GO" id="GO:0000976">
    <property type="term" value="F:transcription cis-regulatory region binding"/>
    <property type="evidence" value="ECO:0007669"/>
    <property type="project" value="TreeGrafter"/>
</dbReference>
<dbReference type="InterPro" id="IPR000847">
    <property type="entry name" value="LysR_HTH_N"/>
</dbReference>
<dbReference type="PROSITE" id="PS50931">
    <property type="entry name" value="HTH_LYSR"/>
    <property type="match status" value="1"/>
</dbReference>
<dbReference type="Pfam" id="PF00126">
    <property type="entry name" value="HTH_1"/>
    <property type="match status" value="1"/>
</dbReference>
<organism evidence="5 6">
    <name type="scientific">Halomonas elongata</name>
    <dbReference type="NCBI Taxonomy" id="2746"/>
    <lineage>
        <taxon>Bacteria</taxon>
        <taxon>Pseudomonadati</taxon>
        <taxon>Pseudomonadota</taxon>
        <taxon>Gammaproteobacteria</taxon>
        <taxon>Oceanospirillales</taxon>
        <taxon>Halomonadaceae</taxon>
        <taxon>Halomonas</taxon>
    </lineage>
</organism>
<dbReference type="PATRIC" id="fig|2746.7.peg.2628"/>
<evidence type="ECO:0000256" key="1">
    <source>
        <dbReference type="ARBA" id="ARBA00009437"/>
    </source>
</evidence>
<proteinExistence type="inferred from homology"/>
<dbReference type="Gene3D" id="1.10.10.10">
    <property type="entry name" value="Winged helix-like DNA-binding domain superfamily/Winged helix DNA-binding domain"/>
    <property type="match status" value="1"/>
</dbReference>
<keyword evidence="3" id="KW-0238">DNA-binding</keyword>
<comment type="similarity">
    <text evidence="1">Belongs to the LysR transcriptional regulatory family.</text>
</comment>
<dbReference type="GO" id="GO:0003700">
    <property type="term" value="F:DNA-binding transcription factor activity"/>
    <property type="evidence" value="ECO:0007669"/>
    <property type="project" value="InterPro"/>
</dbReference>
<dbReference type="EMBL" id="MAJD01000001">
    <property type="protein sequence ID" value="OBX38171.1"/>
    <property type="molecule type" value="Genomic_DNA"/>
</dbReference>
<dbReference type="AlphaFoldDB" id="A0A1B8P7G7"/>
<dbReference type="InterPro" id="IPR036388">
    <property type="entry name" value="WH-like_DNA-bd_sf"/>
</dbReference>
<dbReference type="InterPro" id="IPR036390">
    <property type="entry name" value="WH_DNA-bd_sf"/>
</dbReference>
<keyword evidence="4" id="KW-0804">Transcription</keyword>
<dbReference type="SUPFAM" id="SSF53850">
    <property type="entry name" value="Periplasmic binding protein-like II"/>
    <property type="match status" value="1"/>
</dbReference>
<dbReference type="CDD" id="cd05466">
    <property type="entry name" value="PBP2_LTTR_substrate"/>
    <property type="match status" value="1"/>
</dbReference>
<evidence type="ECO:0000256" key="4">
    <source>
        <dbReference type="ARBA" id="ARBA00023163"/>
    </source>
</evidence>
<dbReference type="PANTHER" id="PTHR30126:SF98">
    <property type="entry name" value="HTH-TYPE TRANSCRIPTIONAL ACTIVATOR BAUR"/>
    <property type="match status" value="1"/>
</dbReference>
<evidence type="ECO:0000256" key="2">
    <source>
        <dbReference type="ARBA" id="ARBA00023015"/>
    </source>
</evidence>
<evidence type="ECO:0000313" key="6">
    <source>
        <dbReference type="Proteomes" id="UP000092504"/>
    </source>
</evidence>
<evidence type="ECO:0000256" key="3">
    <source>
        <dbReference type="ARBA" id="ARBA00023125"/>
    </source>
</evidence>
<protein>
    <submittedName>
        <fullName evidence="5">Hca operon transcriptional activator</fullName>
    </submittedName>
</protein>
<dbReference type="SUPFAM" id="SSF46785">
    <property type="entry name" value="Winged helix' DNA-binding domain"/>
    <property type="match status" value="1"/>
</dbReference>
<dbReference type="RefSeq" id="WP_065241141.1">
    <property type="nucleotide sequence ID" value="NZ_CP142770.1"/>
</dbReference>
<comment type="caution">
    <text evidence="5">The sequence shown here is derived from an EMBL/GenBank/DDBJ whole genome shotgun (WGS) entry which is preliminary data.</text>
</comment>
<dbReference type="Pfam" id="PF03466">
    <property type="entry name" value="LysR_substrate"/>
    <property type="match status" value="1"/>
</dbReference>
<dbReference type="InterPro" id="IPR005119">
    <property type="entry name" value="LysR_subst-bd"/>
</dbReference>
<gene>
    <name evidence="5" type="primary">hcaR_2</name>
    <name evidence="5" type="ORF">A8U91_02557</name>
</gene>
<sequence length="315" mass="34885">MSRRKEALGGQVSDADLRLLRIYRKVVECGGFSAAEVELNISRAAISMAMNDLETRLGLRLCQRGRSGFALTDEGTEVFDASLQLLASVEGFRTRVNGLHARLKGELNIGITDNLVTMPEMLITDALSALKERGPDVRINIRMIPPNDIELAVLDGQLHTGVIPTLKPLPGLQYRALYAEASQLYCASGHPLFDAEQVTEEQLAQCDAVVPAYAQTPEIKALHEPLKAAASATDREGIAFLILSGRYLGYLPTHYAERWVRDDRMRALNPRECHYLTHYSAITRKGAPPNLVLESYLEELERLSRLESTESNEGP</sequence>
<dbReference type="Gene3D" id="3.40.190.10">
    <property type="entry name" value="Periplasmic binding protein-like II"/>
    <property type="match status" value="2"/>
</dbReference>
<accession>A0A1B8P7G7</accession>
<dbReference type="Proteomes" id="UP000092504">
    <property type="component" value="Unassembled WGS sequence"/>
</dbReference>
<reference evidence="5 6" key="1">
    <citation type="submission" date="2016-06" db="EMBL/GenBank/DDBJ databases">
        <title>Genome sequence of halotolerant plant growth promoting strain of Halomonas elongata HEK1 isolated from salterns of Rann of Kutch, Gujarat, India.</title>
        <authorList>
            <person name="Gaba S."/>
            <person name="Singh R.N."/>
            <person name="Abrol S."/>
            <person name="Kaushik R."/>
            <person name="Saxena A.K."/>
        </authorList>
    </citation>
    <scope>NUCLEOTIDE SEQUENCE [LARGE SCALE GENOMIC DNA]</scope>
    <source>
        <strain evidence="5 6">HEK1</strain>
    </source>
</reference>
<dbReference type="PANTHER" id="PTHR30126">
    <property type="entry name" value="HTH-TYPE TRANSCRIPTIONAL REGULATOR"/>
    <property type="match status" value="1"/>
</dbReference>